<name>A0A1R3HN65_9ROSI</name>
<organism evidence="1 2">
    <name type="scientific">Corchorus olitorius</name>
    <dbReference type="NCBI Taxonomy" id="93759"/>
    <lineage>
        <taxon>Eukaryota</taxon>
        <taxon>Viridiplantae</taxon>
        <taxon>Streptophyta</taxon>
        <taxon>Embryophyta</taxon>
        <taxon>Tracheophyta</taxon>
        <taxon>Spermatophyta</taxon>
        <taxon>Magnoliopsida</taxon>
        <taxon>eudicotyledons</taxon>
        <taxon>Gunneridae</taxon>
        <taxon>Pentapetalae</taxon>
        <taxon>rosids</taxon>
        <taxon>malvids</taxon>
        <taxon>Malvales</taxon>
        <taxon>Malvaceae</taxon>
        <taxon>Grewioideae</taxon>
        <taxon>Apeibeae</taxon>
        <taxon>Corchorus</taxon>
    </lineage>
</organism>
<keyword evidence="2" id="KW-1185">Reference proteome</keyword>
<evidence type="ECO:0000313" key="1">
    <source>
        <dbReference type="EMBL" id="OMO71748.1"/>
    </source>
</evidence>
<comment type="caution">
    <text evidence="1">The sequence shown here is derived from an EMBL/GenBank/DDBJ whole genome shotgun (WGS) entry which is preliminary data.</text>
</comment>
<evidence type="ECO:0000313" key="2">
    <source>
        <dbReference type="Proteomes" id="UP000187203"/>
    </source>
</evidence>
<accession>A0A1R3HN65</accession>
<proteinExistence type="predicted"/>
<sequence>MALAANDKLCKSYLANSSHPNNRNYTDLIILTTNCSKAIQL</sequence>
<dbReference type="EMBL" id="AWUE01019745">
    <property type="protein sequence ID" value="OMO71748.1"/>
    <property type="molecule type" value="Genomic_DNA"/>
</dbReference>
<dbReference type="Proteomes" id="UP000187203">
    <property type="component" value="Unassembled WGS sequence"/>
</dbReference>
<dbReference type="AlphaFoldDB" id="A0A1R3HN65"/>
<gene>
    <name evidence="1" type="ORF">COLO4_28059</name>
</gene>
<protein>
    <submittedName>
        <fullName evidence="1">Uncharacterized protein</fullName>
    </submittedName>
</protein>
<reference evidence="2" key="1">
    <citation type="submission" date="2013-09" db="EMBL/GenBank/DDBJ databases">
        <title>Corchorus olitorius genome sequencing.</title>
        <authorList>
            <person name="Alam M."/>
            <person name="Haque M.S."/>
            <person name="Islam M.S."/>
            <person name="Emdad E.M."/>
            <person name="Islam M.M."/>
            <person name="Ahmed B."/>
            <person name="Halim A."/>
            <person name="Hossen Q.M.M."/>
            <person name="Hossain M.Z."/>
            <person name="Ahmed R."/>
            <person name="Khan M.M."/>
            <person name="Islam R."/>
            <person name="Rashid M.M."/>
            <person name="Khan S.A."/>
            <person name="Rahman M.S."/>
            <person name="Alam M."/>
            <person name="Yahiya A.S."/>
            <person name="Khan M.S."/>
            <person name="Azam M.S."/>
            <person name="Haque T."/>
            <person name="Lashkar M.Z.H."/>
            <person name="Akhand A.I."/>
            <person name="Morshed G."/>
            <person name="Roy S."/>
            <person name="Uddin K.S."/>
            <person name="Rabeya T."/>
            <person name="Hossain A.S."/>
            <person name="Chowdhury A."/>
            <person name="Snigdha A.R."/>
            <person name="Mortoza M.S."/>
            <person name="Matin S.A."/>
            <person name="Hoque S.M.E."/>
            <person name="Islam M.K."/>
            <person name="Roy D.K."/>
            <person name="Haider R."/>
            <person name="Moosa M.M."/>
            <person name="Elias S.M."/>
            <person name="Hasan A.M."/>
            <person name="Jahan S."/>
            <person name="Shafiuddin M."/>
            <person name="Mahmood N."/>
            <person name="Shommy N.S."/>
        </authorList>
    </citation>
    <scope>NUCLEOTIDE SEQUENCE [LARGE SCALE GENOMIC DNA]</scope>
    <source>
        <strain evidence="2">cv. O-4</strain>
    </source>
</reference>